<accession>A0A081S351</accession>
<protein>
    <submittedName>
        <fullName evidence="1">Uncharacterized protein</fullName>
    </submittedName>
</protein>
<feature type="non-terminal residue" evidence="1">
    <location>
        <position position="1"/>
    </location>
</feature>
<dbReference type="EMBL" id="JNVL01000103">
    <property type="protein sequence ID" value="KER05354.1"/>
    <property type="molecule type" value="Genomic_DNA"/>
</dbReference>
<sequence>THPKTLQYIKNDAMLINDS</sequence>
<evidence type="ECO:0000313" key="1">
    <source>
        <dbReference type="EMBL" id="KER05354.1"/>
    </source>
</evidence>
<name>A0A081S351_9ARCH</name>
<comment type="caution">
    <text evidence="1">The sequence shown here is derived from an EMBL/GenBank/DDBJ whole genome shotgun (WGS) entry which is preliminary data.</text>
</comment>
<gene>
    <name evidence="1" type="ORF">AAA799E16_02004</name>
</gene>
<reference evidence="1 2" key="1">
    <citation type="submission" date="2014-06" db="EMBL/GenBank/DDBJ databases">
        <authorList>
            <person name="Ngugi D.K."/>
            <person name="Blom J."/>
            <person name="Alam I."/>
            <person name="Rashid M."/>
            <person name="Ba Alawi W."/>
            <person name="Zhang G."/>
            <person name="Hikmawan T."/>
            <person name="Guan Y."/>
            <person name="Antunes A."/>
            <person name="Siam R."/>
            <person name="Eldorry H."/>
            <person name="Bajic V."/>
            <person name="Stingl U."/>
        </authorList>
    </citation>
    <scope>NUCLEOTIDE SEQUENCE [LARGE SCALE GENOMIC DNA]</scope>
    <source>
        <strain evidence="1">SCGC AAA799-E16</strain>
    </source>
</reference>
<dbReference type="Proteomes" id="UP000028027">
    <property type="component" value="Unassembled WGS sequence"/>
</dbReference>
<proteinExistence type="predicted"/>
<evidence type="ECO:0000313" key="2">
    <source>
        <dbReference type="Proteomes" id="UP000028027"/>
    </source>
</evidence>
<keyword evidence="2" id="KW-1185">Reference proteome</keyword>
<organism evidence="1 2">
    <name type="scientific">Marine Group I thaumarchaeote SCGC AAA799-E16</name>
    <dbReference type="NCBI Taxonomy" id="1502292"/>
    <lineage>
        <taxon>Archaea</taxon>
        <taxon>Nitrososphaerota</taxon>
        <taxon>Marine Group I</taxon>
    </lineage>
</organism>
<dbReference type="AlphaFoldDB" id="A0A081S351"/>